<dbReference type="AlphaFoldDB" id="A0A333XIC5"/>
<dbReference type="GO" id="GO:0003700">
    <property type="term" value="F:DNA-binding transcription factor activity"/>
    <property type="evidence" value="ECO:0007669"/>
    <property type="project" value="TreeGrafter"/>
</dbReference>
<dbReference type="Gene3D" id="1.10.10.10">
    <property type="entry name" value="Winged helix-like DNA-binding domain superfamily/Winged helix DNA-binding domain"/>
    <property type="match status" value="1"/>
</dbReference>
<name>A0A333XIC5_ACIBA</name>
<organism evidence="1 2">
    <name type="scientific">Acinetobacter baumannii</name>
    <dbReference type="NCBI Taxonomy" id="470"/>
    <lineage>
        <taxon>Bacteria</taxon>
        <taxon>Pseudomonadati</taxon>
        <taxon>Pseudomonadota</taxon>
        <taxon>Gammaproteobacteria</taxon>
        <taxon>Moraxellales</taxon>
        <taxon>Moraxellaceae</taxon>
        <taxon>Acinetobacter</taxon>
        <taxon>Acinetobacter calcoaceticus/baumannii complex</taxon>
    </lineage>
</organism>
<gene>
    <name evidence="1" type="ORF">GSE42_12565</name>
</gene>
<dbReference type="PANTHER" id="PTHR30136">
    <property type="entry name" value="HELIX-TURN-HELIX TRANSCRIPTIONAL REGULATOR, ICLR FAMILY"/>
    <property type="match status" value="1"/>
</dbReference>
<dbReference type="GO" id="GO:0045892">
    <property type="term" value="P:negative regulation of DNA-templated transcription"/>
    <property type="evidence" value="ECO:0007669"/>
    <property type="project" value="TreeGrafter"/>
</dbReference>
<dbReference type="EMBL" id="WWCH01000001">
    <property type="protein sequence ID" value="MYM78760.1"/>
    <property type="molecule type" value="Genomic_DNA"/>
</dbReference>
<evidence type="ECO:0000313" key="2">
    <source>
        <dbReference type="Proteomes" id="UP000480763"/>
    </source>
</evidence>
<dbReference type="PANTHER" id="PTHR30136:SF35">
    <property type="entry name" value="HTH-TYPE TRANSCRIPTIONAL REGULATOR RV1719"/>
    <property type="match status" value="1"/>
</dbReference>
<evidence type="ECO:0000313" key="1">
    <source>
        <dbReference type="EMBL" id="MYM78760.1"/>
    </source>
</evidence>
<dbReference type="SUPFAM" id="SSF46785">
    <property type="entry name" value="Winged helix' DNA-binding domain"/>
    <property type="match status" value="1"/>
</dbReference>
<reference evidence="1 2" key="1">
    <citation type="journal article" date="2017" name="Ann. Clin. Microbiol. Antimicrob.">
        <title>New eight genes identified at the clinical multidrug-resistant Acinetobacter baumannii DMS06669 strain in a Vietnam hospital.</title>
        <authorList>
            <person name="Si-Tuan N."/>
            <person name="Ngoc H.M."/>
            <person name="Hang P.T.T."/>
            <person name="Nguyen C."/>
            <person name="Van P.H."/>
            <person name="Huong N.T."/>
        </authorList>
    </citation>
    <scope>NUCLEOTIDE SEQUENCE [LARGE SCALE GENOMIC DNA]</scope>
    <source>
        <strain evidence="1 2">DMS06669</strain>
    </source>
</reference>
<dbReference type="RefSeq" id="WP_017398476.1">
    <property type="nucleotide sequence ID" value="NZ_CP059300.1"/>
</dbReference>
<protein>
    <submittedName>
        <fullName evidence="1">MarR family transcriptional regulator</fullName>
    </submittedName>
</protein>
<dbReference type="GO" id="GO:0003677">
    <property type="term" value="F:DNA binding"/>
    <property type="evidence" value="ECO:0007669"/>
    <property type="project" value="TreeGrafter"/>
</dbReference>
<comment type="caution">
    <text evidence="1">The sequence shown here is derived from an EMBL/GenBank/DDBJ whole genome shotgun (WGS) entry which is preliminary data.</text>
</comment>
<dbReference type="Proteomes" id="UP000480763">
    <property type="component" value="Unassembled WGS sequence"/>
</dbReference>
<sequence length="98" mass="11014">MSATNKSAAKVLTVLFALRGHYIAGVSNKQLSESLNETPVFITRALQTLEANGWAEKRDNGNYAPSMKAVRFGMACKEECERVQARIDEYKQRLNTQF</sequence>
<proteinExistence type="predicted"/>
<dbReference type="InterPro" id="IPR036388">
    <property type="entry name" value="WH-like_DNA-bd_sf"/>
</dbReference>
<dbReference type="InterPro" id="IPR050707">
    <property type="entry name" value="HTH_MetabolicPath_Reg"/>
</dbReference>
<accession>A0A333XIC5</accession>
<dbReference type="InterPro" id="IPR036390">
    <property type="entry name" value="WH_DNA-bd_sf"/>
</dbReference>